<evidence type="ECO:0000256" key="1">
    <source>
        <dbReference type="SAM" id="MobiDB-lite"/>
    </source>
</evidence>
<dbReference type="InterPro" id="IPR000477">
    <property type="entry name" value="RT_dom"/>
</dbReference>
<accession>A0A2N9GH35</accession>
<gene>
    <name evidence="3" type="ORF">FSB_LOCUS29699</name>
</gene>
<protein>
    <recommendedName>
        <fullName evidence="2">Reverse transcriptase domain-containing protein</fullName>
    </recommendedName>
</protein>
<proteinExistence type="predicted"/>
<organism evidence="3">
    <name type="scientific">Fagus sylvatica</name>
    <name type="common">Beechnut</name>
    <dbReference type="NCBI Taxonomy" id="28930"/>
    <lineage>
        <taxon>Eukaryota</taxon>
        <taxon>Viridiplantae</taxon>
        <taxon>Streptophyta</taxon>
        <taxon>Embryophyta</taxon>
        <taxon>Tracheophyta</taxon>
        <taxon>Spermatophyta</taxon>
        <taxon>Magnoliopsida</taxon>
        <taxon>eudicotyledons</taxon>
        <taxon>Gunneridae</taxon>
        <taxon>Pentapetalae</taxon>
        <taxon>rosids</taxon>
        <taxon>fabids</taxon>
        <taxon>Fagales</taxon>
        <taxon>Fagaceae</taxon>
        <taxon>Fagus</taxon>
    </lineage>
</organism>
<sequence length="575" mass="64777">MVWLGNTINKAVAIGTVGEFFRHHRDGYKAIHVIRRSNQYGKCIEVSKFHSGSRQGVIRIPINNDCRRVAVGVAVPRKEEEGRKPQIMHRDLNFQMHIDPHYKTSTRIKLDHPVELQLDEKVRDRASTLNTSLGSDSDEGTWAMQLQNGQRLHVPTSPQEAFEELYDGLDGDGGECDEQAVWVEPLVVAFPAVEVNLVSKAQVDSEFGVVLGASYEGFEDKVLALLCAIEAESGITKNGEVSLGFEWAFSRVYGPNRAIERRLMWEELTSITAWWEVPWCVGVDFNTIWYPTKRVGSEGGIRKYLEMLILRKNELPAQIQDLDILEETRPLFVEEGVAKDLLKADFENVLLLEEIKWRQTSRATWLWEGNKNTRYFHRVANSNRRFNSIDHLVVDRALNSNQTKIGWGGSGMRRGRLPRPPGRGRLPRPPGRGEAIRGRGGVGYTNHRGKAGPGHMFIVRGGFESPMIRSRSAPLPSLISTVRLLVLVNGSAQGFTSRGLRQGNPLSPMLFIIVMEALSRMLRAVVGDYISGFFVGNSTRAELSISHSLFADDTLIFCEADSEQTWHLRGVFIWF</sequence>
<evidence type="ECO:0000259" key="2">
    <source>
        <dbReference type="Pfam" id="PF00078"/>
    </source>
</evidence>
<reference evidence="3" key="1">
    <citation type="submission" date="2018-02" db="EMBL/GenBank/DDBJ databases">
        <authorList>
            <person name="Cohen D.B."/>
            <person name="Kent A.D."/>
        </authorList>
    </citation>
    <scope>NUCLEOTIDE SEQUENCE</scope>
</reference>
<feature type="domain" description="Reverse transcriptase" evidence="2">
    <location>
        <begin position="487"/>
        <end position="569"/>
    </location>
</feature>
<dbReference type="EMBL" id="OIVN01002225">
    <property type="protein sequence ID" value="SPD01817.1"/>
    <property type="molecule type" value="Genomic_DNA"/>
</dbReference>
<evidence type="ECO:0000313" key="3">
    <source>
        <dbReference type="EMBL" id="SPD01817.1"/>
    </source>
</evidence>
<dbReference type="AlphaFoldDB" id="A0A2N9GH35"/>
<dbReference type="Pfam" id="PF00078">
    <property type="entry name" value="RVT_1"/>
    <property type="match status" value="1"/>
</dbReference>
<feature type="region of interest" description="Disordered" evidence="1">
    <location>
        <begin position="405"/>
        <end position="445"/>
    </location>
</feature>
<name>A0A2N9GH35_FAGSY</name>